<proteinExistence type="predicted"/>
<evidence type="ECO:0000313" key="1">
    <source>
        <dbReference type="EMBL" id="MFD2261463.1"/>
    </source>
</evidence>
<name>A0ABW5DK18_9PROT</name>
<dbReference type="PANTHER" id="PTHR30441:SF4">
    <property type="entry name" value="PROTEIN ASMA"/>
    <property type="match status" value="1"/>
</dbReference>
<comment type="caution">
    <text evidence="1">The sequence shown here is derived from an EMBL/GenBank/DDBJ whole genome shotgun (WGS) entry which is preliminary data.</text>
</comment>
<dbReference type="PANTHER" id="PTHR30441">
    <property type="entry name" value="DUF748 DOMAIN-CONTAINING PROTEIN"/>
    <property type="match status" value="1"/>
</dbReference>
<dbReference type="RefSeq" id="WP_379874278.1">
    <property type="nucleotide sequence ID" value="NZ_JBHUIP010000001.1"/>
</dbReference>
<dbReference type="EMBL" id="JBHUIP010000001">
    <property type="protein sequence ID" value="MFD2261463.1"/>
    <property type="molecule type" value="Genomic_DNA"/>
</dbReference>
<sequence>MLQTVFALTILVVVGVGAAVWRLAQGPWALDQFLPVIENALSSAAAGQKVQLTGVELIWDAETRAIGLHARGLRVLEGEKVILAAPRLALFVDAAKLAAGRLSPTEVRIDDLSLRVQRNADGNYSMAFLGATQNQPGDTSAVAPPPQAGVDHGPREFILRTLGPKRKGGATSDLSGIRLRNASLILDDQVEGLNLKVPDVDLWLHRDAEGLVTGRIGAQVEVAPHTLAPISANFRLLFNDPDKPDDDLLTLDATAGPVKPAQLARLWPSLNAVSGLDVPAQIRVTAEVGGLEKLNKATVEAKLEAGPVHHALLPQGFLPVESGIIRAQFDKAADAVRIEEARLLLTDGIEAQVTGQASVSEPQKGNLTARLLNVPVDSLPTYWPASVGPNARKWVLTNLTKGKVPMAEAKLGFSHGGDGALVIDSLTAALGVEGLQVAYLGKLPPVQGVAGAVTYDHASGKLGVTTTGGTVTGTKITAGAGQIEIGGLNQPDQTIKIDLPLKGPVSDILAAIDQQPLGFAKKLGVLPSSAAGEADGRLKISFPLFNDVKIEQIALSVEAVARDGALPGISKGFDLSEADLKLKIDTKSLVASGTGKVNGVPMTLAVTEPFQARTYRSLKATGIIDDAGRTALRLPGEGRVFGPVGATLDYQEAPGGIARLTGTLDFAAARATVDEFQWEKPAGSIATGRYDLTLQNGDLKDLSLFEVNGDKLTAKLSARFNASGDLSQVDISQLKVPGNDVGGLFIRQGKGWNATVRGTRLSLIGYQAQSKIEAKKNAGQPKTDPMPLTLNATLGAVELVPGREIRNLSLKLRTEGHVWREFDARGLVGEKAFFAAIGTSPAGNRAVQAQVADLGGLLMAVDMTDKVIGGSATFEGEFKPGTSGVTGSLQVSTYRLRDVPVLARLLAIVSITGIPEMLGGEGLPFNSTEAKLRIDEKTIEISEAYSSGLSIGLTVKGSVNRDAETLDLMGEVVPLAGVNRVIGSIPILGDILTGGKGGGIFAWTWRGTGTIENPDVSVNPISFLAPGILRRLFQGGGEAAPPPEQTPSNK</sequence>
<evidence type="ECO:0000313" key="2">
    <source>
        <dbReference type="Proteomes" id="UP001597295"/>
    </source>
</evidence>
<gene>
    <name evidence="1" type="ORF">ACFSM5_01095</name>
</gene>
<protein>
    <submittedName>
        <fullName evidence="1">AsmA-like C-terminal domain-containing protein</fullName>
    </submittedName>
</protein>
<accession>A0ABW5DK18</accession>
<reference evidence="2" key="1">
    <citation type="journal article" date="2019" name="Int. J. Syst. Evol. Microbiol.">
        <title>The Global Catalogue of Microorganisms (GCM) 10K type strain sequencing project: providing services to taxonomists for standard genome sequencing and annotation.</title>
        <authorList>
            <consortium name="The Broad Institute Genomics Platform"/>
            <consortium name="The Broad Institute Genome Sequencing Center for Infectious Disease"/>
            <person name="Wu L."/>
            <person name="Ma J."/>
        </authorList>
    </citation>
    <scope>NUCLEOTIDE SEQUENCE [LARGE SCALE GENOMIC DNA]</scope>
    <source>
        <strain evidence="2">CGMCC 1.19062</strain>
    </source>
</reference>
<organism evidence="1 2">
    <name type="scientific">Lacibacterium aquatile</name>
    <dbReference type="NCBI Taxonomy" id="1168082"/>
    <lineage>
        <taxon>Bacteria</taxon>
        <taxon>Pseudomonadati</taxon>
        <taxon>Pseudomonadota</taxon>
        <taxon>Alphaproteobacteria</taxon>
        <taxon>Rhodospirillales</taxon>
        <taxon>Rhodospirillaceae</taxon>
    </lineage>
</organism>
<dbReference type="InterPro" id="IPR052894">
    <property type="entry name" value="AsmA-related"/>
</dbReference>
<keyword evidence="2" id="KW-1185">Reference proteome</keyword>
<dbReference type="Proteomes" id="UP001597295">
    <property type="component" value="Unassembled WGS sequence"/>
</dbReference>